<feature type="transmembrane region" description="Helical" evidence="1">
    <location>
        <begin position="537"/>
        <end position="561"/>
    </location>
</feature>
<feature type="transmembrane region" description="Helical" evidence="1">
    <location>
        <begin position="619"/>
        <end position="636"/>
    </location>
</feature>
<proteinExistence type="predicted"/>
<dbReference type="EMBL" id="OV170230">
    <property type="protein sequence ID" value="CAH0715094.1"/>
    <property type="molecule type" value="Genomic_DNA"/>
</dbReference>
<keyword evidence="5" id="KW-1185">Reference proteome</keyword>
<dbReference type="InterPro" id="IPR006621">
    <property type="entry name" value="Nose-resist-to-fluoxetine_N"/>
</dbReference>
<dbReference type="InterPro" id="IPR052728">
    <property type="entry name" value="O2_lipid_transport_reg"/>
</dbReference>
<dbReference type="PANTHER" id="PTHR11161">
    <property type="entry name" value="O-ACYLTRANSFERASE"/>
    <property type="match status" value="1"/>
</dbReference>
<evidence type="ECO:0000256" key="2">
    <source>
        <dbReference type="SAM" id="SignalP"/>
    </source>
</evidence>
<dbReference type="OrthoDB" id="10026250at2759"/>
<dbReference type="GO" id="GO:0016747">
    <property type="term" value="F:acyltransferase activity, transferring groups other than amino-acyl groups"/>
    <property type="evidence" value="ECO:0007669"/>
    <property type="project" value="InterPro"/>
</dbReference>
<feature type="transmembrane region" description="Helical" evidence="1">
    <location>
        <begin position="648"/>
        <end position="669"/>
    </location>
</feature>
<keyword evidence="1" id="KW-1133">Transmembrane helix</keyword>
<feature type="chain" id="PRO_5035469836" description="Nose resistant-to-fluoxetine protein N-terminal domain-containing protein" evidence="2">
    <location>
        <begin position="21"/>
        <end position="712"/>
    </location>
</feature>
<feature type="transmembrane region" description="Helical" evidence="1">
    <location>
        <begin position="581"/>
        <end position="607"/>
    </location>
</feature>
<evidence type="ECO:0000259" key="3">
    <source>
        <dbReference type="SMART" id="SM00703"/>
    </source>
</evidence>
<feature type="transmembrane region" description="Helical" evidence="1">
    <location>
        <begin position="426"/>
        <end position="447"/>
    </location>
</feature>
<dbReference type="AlphaFoldDB" id="A0A8J9Y2J2"/>
<dbReference type="InterPro" id="IPR002656">
    <property type="entry name" value="Acyl_transf_3_dom"/>
</dbReference>
<sequence length="712" mass="81127">MIVTGLRMLLVFLSFGEILSQNINVIVTKDDLQKVPPDICTGSKRISHMDLLIKNIIYEEWDPDENICLEKILNIMHNVKNSTLWATWIWDAMQSPTGVFFGAKYQFGNYDQCMKAPWLETHPKYRTQYCLVDVTLARAELKEISVDPESSVEVYINSISKHGVTFNTLSLGVCLPYECRSKSIRKFVKVLYENGHLGNAVPEVDIAVDHCQVAGASAEYSREFYIVVTIFSTIIFLIILGNIIGYEESKIANSLVNKLLKAACMERNLLHLNKSSEDDIRVMHGMRSISSGIVVGLHVWFVSVYIVPGNSLQIDMDIEKYKLSRFYHVELVVDTFLMMSGLLLIKGVMASGNINPFVWLIKRYLRLLWITSVFLLFTAKILIYAGSGPMWPKLSSIEVTTCNKNWWLNLLMLGNYIDTANTCYPILWTVPCDFHLSAVGIMIHWIFTKNKRIGMLVFSTLSFLALIMPGVITYKRKLPAAPNFDVTDIRDYRNILLKNPTYIWSHLRAGPYFVGLIAGYILTIYKPINHRKIISKFWSTLGFVIAFSIAIKVMTMGGSFLDKNKPYNVWESAIFASLNRTIWALAMVAIIMFCEYGTVPIVHTLLVWKPFIPLSKLSYGVYLCHMVVFSFVVAVIRTSYTYDLYTVIVYTFGVIVTSYCLSVVLHLFFEAPMTIIINMLTNKRCSSIKGKETNFKTGNGLIRENQNEMKSK</sequence>
<feature type="transmembrane region" description="Helical" evidence="1">
    <location>
        <begin position="224"/>
        <end position="244"/>
    </location>
</feature>
<feature type="domain" description="Nose resistant-to-fluoxetine protein N-terminal" evidence="3">
    <location>
        <begin position="65"/>
        <end position="205"/>
    </location>
</feature>
<name>A0A8J9Y2J2_9NEOP</name>
<feature type="signal peptide" evidence="2">
    <location>
        <begin position="1"/>
        <end position="20"/>
    </location>
</feature>
<organism evidence="4 5">
    <name type="scientific">Brenthis ino</name>
    <name type="common">lesser marbled fritillary</name>
    <dbReference type="NCBI Taxonomy" id="405034"/>
    <lineage>
        <taxon>Eukaryota</taxon>
        <taxon>Metazoa</taxon>
        <taxon>Ecdysozoa</taxon>
        <taxon>Arthropoda</taxon>
        <taxon>Hexapoda</taxon>
        <taxon>Insecta</taxon>
        <taxon>Pterygota</taxon>
        <taxon>Neoptera</taxon>
        <taxon>Endopterygota</taxon>
        <taxon>Lepidoptera</taxon>
        <taxon>Glossata</taxon>
        <taxon>Ditrysia</taxon>
        <taxon>Papilionoidea</taxon>
        <taxon>Nymphalidae</taxon>
        <taxon>Heliconiinae</taxon>
        <taxon>Argynnini</taxon>
        <taxon>Brenthis</taxon>
    </lineage>
</organism>
<reference evidence="4" key="1">
    <citation type="submission" date="2021-12" db="EMBL/GenBank/DDBJ databases">
        <authorList>
            <person name="Martin H S."/>
        </authorList>
    </citation>
    <scope>NUCLEOTIDE SEQUENCE</scope>
</reference>
<keyword evidence="2" id="KW-0732">Signal</keyword>
<dbReference type="SMART" id="SM00703">
    <property type="entry name" value="NRF"/>
    <property type="match status" value="1"/>
</dbReference>
<dbReference type="Pfam" id="PF20146">
    <property type="entry name" value="NRF"/>
    <property type="match status" value="1"/>
</dbReference>
<keyword evidence="1" id="KW-0472">Membrane</keyword>
<feature type="transmembrane region" description="Helical" evidence="1">
    <location>
        <begin position="289"/>
        <end position="307"/>
    </location>
</feature>
<feature type="non-terminal residue" evidence="4">
    <location>
        <position position="712"/>
    </location>
</feature>
<feature type="transmembrane region" description="Helical" evidence="1">
    <location>
        <begin position="509"/>
        <end position="525"/>
    </location>
</feature>
<evidence type="ECO:0000313" key="5">
    <source>
        <dbReference type="Proteomes" id="UP000838878"/>
    </source>
</evidence>
<dbReference type="Proteomes" id="UP000838878">
    <property type="component" value="Chromosome 10"/>
</dbReference>
<evidence type="ECO:0000256" key="1">
    <source>
        <dbReference type="SAM" id="Phobius"/>
    </source>
</evidence>
<evidence type="ECO:0000313" key="4">
    <source>
        <dbReference type="EMBL" id="CAH0715094.1"/>
    </source>
</evidence>
<dbReference type="Pfam" id="PF01757">
    <property type="entry name" value="Acyl_transf_3"/>
    <property type="match status" value="1"/>
</dbReference>
<accession>A0A8J9Y2J2</accession>
<gene>
    <name evidence="4" type="ORF">BINO364_LOCUS2069</name>
</gene>
<keyword evidence="1" id="KW-0812">Transmembrane</keyword>
<feature type="transmembrane region" description="Helical" evidence="1">
    <location>
        <begin position="366"/>
        <end position="386"/>
    </location>
</feature>
<dbReference type="PANTHER" id="PTHR11161:SF0">
    <property type="entry name" value="O-ACYLTRANSFERASE LIKE PROTEIN"/>
    <property type="match status" value="1"/>
</dbReference>
<protein>
    <recommendedName>
        <fullName evidence="3">Nose resistant-to-fluoxetine protein N-terminal domain-containing protein</fullName>
    </recommendedName>
</protein>
<feature type="transmembrane region" description="Helical" evidence="1">
    <location>
        <begin position="454"/>
        <end position="474"/>
    </location>
</feature>